<keyword evidence="3" id="KW-1185">Reference proteome</keyword>
<keyword evidence="1" id="KW-1133">Transmembrane helix</keyword>
<evidence type="ECO:0000313" key="3">
    <source>
        <dbReference type="Proteomes" id="UP000242637"/>
    </source>
</evidence>
<keyword evidence="1" id="KW-0812">Transmembrane</keyword>
<reference evidence="2 3" key="1">
    <citation type="submission" date="2017-06" db="EMBL/GenBank/DDBJ databases">
        <authorList>
            <consortium name="Pathogen Informatics"/>
        </authorList>
    </citation>
    <scope>NUCLEOTIDE SEQUENCE [LARGE SCALE GENOMIC DNA]</scope>
    <source>
        <strain evidence="2 3">NCTC13039</strain>
    </source>
</reference>
<dbReference type="Proteomes" id="UP000242637">
    <property type="component" value="Chromosome 1"/>
</dbReference>
<sequence>MSRGGGLCLKGVRGCEVVFLWTCVQGVCLVFCVRWVVFVSEYGRVTWVFVHFIIWSFLVDKFECVDVVVFK</sequence>
<evidence type="ECO:0000313" key="2">
    <source>
        <dbReference type="EMBL" id="SNV19740.1"/>
    </source>
</evidence>
<keyword evidence="1" id="KW-0472">Membrane</keyword>
<gene>
    <name evidence="2" type="ORF">SAMEA4475696_00798</name>
</gene>
<dbReference type="EMBL" id="LT906453">
    <property type="protein sequence ID" value="SNV19740.1"/>
    <property type="molecule type" value="Genomic_DNA"/>
</dbReference>
<feature type="transmembrane region" description="Helical" evidence="1">
    <location>
        <begin position="17"/>
        <end position="37"/>
    </location>
</feature>
<proteinExistence type="predicted"/>
<evidence type="ECO:0000256" key="1">
    <source>
        <dbReference type="SAM" id="Phobius"/>
    </source>
</evidence>
<protein>
    <recommendedName>
        <fullName evidence="4">Transmembrane protein</fullName>
    </recommendedName>
</protein>
<name>A0A239VCC2_9MICO</name>
<dbReference type="AlphaFoldDB" id="A0A239VCC2"/>
<organism evidence="2 3">
    <name type="scientific">Dermatophilus congolensis</name>
    <dbReference type="NCBI Taxonomy" id="1863"/>
    <lineage>
        <taxon>Bacteria</taxon>
        <taxon>Bacillati</taxon>
        <taxon>Actinomycetota</taxon>
        <taxon>Actinomycetes</taxon>
        <taxon>Micrococcales</taxon>
        <taxon>Dermatophilaceae</taxon>
        <taxon>Dermatophilus</taxon>
    </lineage>
</organism>
<accession>A0A239VCC2</accession>
<evidence type="ECO:0008006" key="4">
    <source>
        <dbReference type="Google" id="ProtNLM"/>
    </source>
</evidence>
<dbReference type="KEGG" id="dco:SAMEA4475696_0798"/>